<dbReference type="GO" id="GO:0009190">
    <property type="term" value="P:cyclic nucleotide biosynthetic process"/>
    <property type="evidence" value="ECO:0007669"/>
    <property type="project" value="InterPro"/>
</dbReference>
<dbReference type="SMART" id="SM00044">
    <property type="entry name" value="CYCc"/>
    <property type="match status" value="1"/>
</dbReference>
<dbReference type="InterPro" id="IPR029787">
    <property type="entry name" value="Nucleotide_cyclase"/>
</dbReference>
<proteinExistence type="inferred from homology"/>
<evidence type="ECO:0000313" key="4">
    <source>
        <dbReference type="Proteomes" id="UP000035009"/>
    </source>
</evidence>
<dbReference type="InterPro" id="IPR001054">
    <property type="entry name" value="A/G_cyclase"/>
</dbReference>
<name>M3VA20_GORML</name>
<dbReference type="EMBL" id="BAOP01000003">
    <property type="protein sequence ID" value="GAC78453.1"/>
    <property type="molecule type" value="Genomic_DNA"/>
</dbReference>
<dbReference type="eggNOG" id="COG2114">
    <property type="taxonomic scope" value="Bacteria"/>
</dbReference>
<dbReference type="Gene3D" id="3.30.70.1230">
    <property type="entry name" value="Nucleotide cyclase"/>
    <property type="match status" value="1"/>
</dbReference>
<dbReference type="GO" id="GO:0035556">
    <property type="term" value="P:intracellular signal transduction"/>
    <property type="evidence" value="ECO:0007669"/>
    <property type="project" value="InterPro"/>
</dbReference>
<dbReference type="PANTHER" id="PTHR43081:SF1">
    <property type="entry name" value="ADENYLATE CYCLASE, TERMINAL-DIFFERENTIATION SPECIFIC"/>
    <property type="match status" value="1"/>
</dbReference>
<dbReference type="Proteomes" id="UP000035009">
    <property type="component" value="Unassembled WGS sequence"/>
</dbReference>
<evidence type="ECO:0000259" key="2">
    <source>
        <dbReference type="PROSITE" id="PS50125"/>
    </source>
</evidence>
<comment type="caution">
    <text evidence="3">The sequence shown here is derived from an EMBL/GenBank/DDBJ whole genome shotgun (WGS) entry which is preliminary data.</text>
</comment>
<evidence type="ECO:0000313" key="3">
    <source>
        <dbReference type="EMBL" id="GAC78453.1"/>
    </source>
</evidence>
<dbReference type="GO" id="GO:0004016">
    <property type="term" value="F:adenylate cyclase activity"/>
    <property type="evidence" value="ECO:0007669"/>
    <property type="project" value="UniProtKB-ARBA"/>
</dbReference>
<sequence length="352" mass="37878">MSTFTGGSARNPHTGTIYRHTVSIVDTDHDDADTRALAEAIESILLGGDRTLSPNDLAERTGIDADYSRRLWRSMGFPITDDDAITLTDNDLAAMKRVKHALDLGVVSPATMTALARQTGQVFSQLAESEGNELFRVALSAVNDDPDGKDALVRLLADDLVPLIESMHSYVWRRQLAAYVARTVARYERSGTADVDVTVGFADISGYTSLSRHATESDLAGLLELFESVATDAVGAHDGRVVKLIGDAVLFTTAEPTAGVAIAAELLALWPADRPPVRAGLATGTVLRRVGDVFGPTVNIASRLTSLSRPNEVRVDEKTAAALVDRHRLVEQDPQDVRGYDGLRSWTLMSGP</sequence>
<dbReference type="PROSITE" id="PS50125">
    <property type="entry name" value="GUANYLATE_CYCLASE_2"/>
    <property type="match status" value="1"/>
</dbReference>
<gene>
    <name evidence="3" type="ORF">GM1_003_01920</name>
</gene>
<dbReference type="STRING" id="410332.SAMN04488550_2435"/>
<evidence type="ECO:0000256" key="1">
    <source>
        <dbReference type="ARBA" id="ARBA00005381"/>
    </source>
</evidence>
<reference evidence="3 4" key="1">
    <citation type="submission" date="2013-02" db="EMBL/GenBank/DDBJ databases">
        <title>Whole genome shotgun sequence of Gordonia malaquae NBRC 108250.</title>
        <authorList>
            <person name="Yoshida I."/>
            <person name="Hosoyama A."/>
            <person name="Tsuchikane K."/>
            <person name="Ando Y."/>
            <person name="Baba S."/>
            <person name="Ohji S."/>
            <person name="Hamada M."/>
            <person name="Tamura T."/>
            <person name="Yamazoe A."/>
            <person name="Yamazaki S."/>
            <person name="Fujita N."/>
        </authorList>
    </citation>
    <scope>NUCLEOTIDE SEQUENCE [LARGE SCALE GENOMIC DNA]</scope>
    <source>
        <strain evidence="3 4">NBRC 108250</strain>
    </source>
</reference>
<comment type="similarity">
    <text evidence="1">Belongs to the adenylyl cyclase class-3 family.</text>
</comment>
<dbReference type="SUPFAM" id="SSF55073">
    <property type="entry name" value="Nucleotide cyclase"/>
    <property type="match status" value="1"/>
</dbReference>
<dbReference type="PANTHER" id="PTHR43081">
    <property type="entry name" value="ADENYLATE CYCLASE, TERMINAL-DIFFERENTIATION SPECIFIC-RELATED"/>
    <property type="match status" value="1"/>
</dbReference>
<feature type="domain" description="Guanylate cyclase" evidence="2">
    <location>
        <begin position="198"/>
        <end position="305"/>
    </location>
</feature>
<protein>
    <submittedName>
        <fullName evidence="3">Putative adenylate cyclase</fullName>
    </submittedName>
</protein>
<dbReference type="AlphaFoldDB" id="M3VA20"/>
<dbReference type="CDD" id="cd07302">
    <property type="entry name" value="CHD"/>
    <property type="match status" value="1"/>
</dbReference>
<dbReference type="InterPro" id="IPR050697">
    <property type="entry name" value="Adenylyl/Guanylyl_Cyclase_3/4"/>
</dbReference>
<accession>M3VA20</accession>
<dbReference type="Pfam" id="PF00211">
    <property type="entry name" value="Guanylate_cyc"/>
    <property type="match status" value="1"/>
</dbReference>
<keyword evidence="4" id="KW-1185">Reference proteome</keyword>
<organism evidence="3 4">
    <name type="scientific">Gordonia malaquae NBRC 108250</name>
    <dbReference type="NCBI Taxonomy" id="1223542"/>
    <lineage>
        <taxon>Bacteria</taxon>
        <taxon>Bacillati</taxon>
        <taxon>Actinomycetota</taxon>
        <taxon>Actinomycetes</taxon>
        <taxon>Mycobacteriales</taxon>
        <taxon>Gordoniaceae</taxon>
        <taxon>Gordonia</taxon>
    </lineage>
</organism>